<keyword evidence="2" id="KW-1185">Reference proteome</keyword>
<dbReference type="InterPro" id="IPR032675">
    <property type="entry name" value="LRR_dom_sf"/>
</dbReference>
<dbReference type="OrthoDB" id="2447803at2759"/>
<sequence length="546" mass="60650">MDSDPPPPSSFWTVGELVSMLMEFLDKKSLSACARVSKMISEHALDVLYRTGPEILDIIKLLCPEIQRAGEGSITQDITPFQWSRFRHYSSRIRILRHSGFGTNIPFALRGSICDLLDSLSPDGGALPLFPSLKKLIVEEDLPMRYPIILPLLHDGLKTLSLTLSHIDYCDLLGEIVHKAPNLERLSLRDGCGFLISGVLKPTPPTADAILSLSSLRSLSISSILLTPEVMEMLASRPRLSELSTCSYRFHIRHRNVSSEESIPFPLPKFPQLTELYISSKSLMGHGRCIFQASNLTALIVVFTDGTPAGAATELISASFALLKDLAIKFFEPRLRGDIMPPTLTREAIDPLLRLKFLEVLIIEHPQPPRVNDYDLGRVAISLPNLRCFQLCARGFVSAEYELPTLRCLLPFAQHCRKLKTFGISVDASDAVPPVHRAHIPFSHSLDTMILYSSKIGTETSRVVNFLASILPPHALLRHIVSPKEMFIEESSVVVGCWWSNNHFSAKGSLRKVKTWSAVAAALVLLRHGPSSKNWHPHSLATSRPL</sequence>
<dbReference type="SUPFAM" id="SSF52047">
    <property type="entry name" value="RNI-like"/>
    <property type="match status" value="1"/>
</dbReference>
<name>A0A164SJT5_9AGAM</name>
<proteinExistence type="predicted"/>
<dbReference type="EMBL" id="KV419414">
    <property type="protein sequence ID" value="KZS91559.1"/>
    <property type="molecule type" value="Genomic_DNA"/>
</dbReference>
<evidence type="ECO:0008006" key="3">
    <source>
        <dbReference type="Google" id="ProtNLM"/>
    </source>
</evidence>
<evidence type="ECO:0000313" key="1">
    <source>
        <dbReference type="EMBL" id="KZS91559.1"/>
    </source>
</evidence>
<evidence type="ECO:0000313" key="2">
    <source>
        <dbReference type="Proteomes" id="UP000076722"/>
    </source>
</evidence>
<accession>A0A164SJT5</accession>
<protein>
    <recommendedName>
        <fullName evidence="3">F-box domain-containing protein</fullName>
    </recommendedName>
</protein>
<gene>
    <name evidence="1" type="ORF">SISNIDRAFT_487227</name>
</gene>
<organism evidence="1 2">
    <name type="scientific">Sistotremastrum niveocremeum HHB9708</name>
    <dbReference type="NCBI Taxonomy" id="1314777"/>
    <lineage>
        <taxon>Eukaryota</taxon>
        <taxon>Fungi</taxon>
        <taxon>Dikarya</taxon>
        <taxon>Basidiomycota</taxon>
        <taxon>Agaricomycotina</taxon>
        <taxon>Agaricomycetes</taxon>
        <taxon>Sistotremastrales</taxon>
        <taxon>Sistotremastraceae</taxon>
        <taxon>Sertulicium</taxon>
        <taxon>Sertulicium niveocremeum</taxon>
    </lineage>
</organism>
<dbReference type="Gene3D" id="3.80.10.10">
    <property type="entry name" value="Ribonuclease Inhibitor"/>
    <property type="match status" value="1"/>
</dbReference>
<reference evidence="1 2" key="1">
    <citation type="journal article" date="2016" name="Mol. Biol. Evol.">
        <title>Comparative Genomics of Early-Diverging Mushroom-Forming Fungi Provides Insights into the Origins of Lignocellulose Decay Capabilities.</title>
        <authorList>
            <person name="Nagy L.G."/>
            <person name="Riley R."/>
            <person name="Tritt A."/>
            <person name="Adam C."/>
            <person name="Daum C."/>
            <person name="Floudas D."/>
            <person name="Sun H."/>
            <person name="Yadav J.S."/>
            <person name="Pangilinan J."/>
            <person name="Larsson K.H."/>
            <person name="Matsuura K."/>
            <person name="Barry K."/>
            <person name="Labutti K."/>
            <person name="Kuo R."/>
            <person name="Ohm R.A."/>
            <person name="Bhattacharya S.S."/>
            <person name="Shirouzu T."/>
            <person name="Yoshinaga Y."/>
            <person name="Martin F.M."/>
            <person name="Grigoriev I.V."/>
            <person name="Hibbett D.S."/>
        </authorList>
    </citation>
    <scope>NUCLEOTIDE SEQUENCE [LARGE SCALE GENOMIC DNA]</scope>
    <source>
        <strain evidence="1 2">HHB9708</strain>
    </source>
</reference>
<dbReference type="AlphaFoldDB" id="A0A164SJT5"/>
<dbReference type="Proteomes" id="UP000076722">
    <property type="component" value="Unassembled WGS sequence"/>
</dbReference>